<comment type="caution">
    <text evidence="2">The sequence shown here is derived from an EMBL/GenBank/DDBJ whole genome shotgun (WGS) entry which is preliminary data.</text>
</comment>
<feature type="region of interest" description="Disordered" evidence="1">
    <location>
        <begin position="146"/>
        <end position="189"/>
    </location>
</feature>
<dbReference type="Gene3D" id="1.25.40.10">
    <property type="entry name" value="Tetratricopeptide repeat domain"/>
    <property type="match status" value="1"/>
</dbReference>
<evidence type="ECO:0000313" key="2">
    <source>
        <dbReference type="EMBL" id="KAK5143525.1"/>
    </source>
</evidence>
<proteinExistence type="predicted"/>
<dbReference type="Proteomes" id="UP001308179">
    <property type="component" value="Unassembled WGS sequence"/>
</dbReference>
<keyword evidence="3" id="KW-1185">Reference proteome</keyword>
<gene>
    <name evidence="2" type="ORF">LTR32_004361</name>
</gene>
<dbReference type="InterPro" id="IPR011990">
    <property type="entry name" value="TPR-like_helical_dom_sf"/>
</dbReference>
<accession>A0ABR0L4T5</accession>
<reference evidence="2 3" key="1">
    <citation type="submission" date="2023-08" db="EMBL/GenBank/DDBJ databases">
        <title>Black Yeasts Isolated from many extreme environments.</title>
        <authorList>
            <person name="Coleine C."/>
            <person name="Stajich J.E."/>
            <person name="Selbmann L."/>
        </authorList>
    </citation>
    <scope>NUCLEOTIDE SEQUENCE [LARGE SCALE GENOMIC DNA]</scope>
    <source>
        <strain evidence="2 3">CCFEE 5386</strain>
    </source>
</reference>
<sequence length="223" mass="24907">MQRLAPTYERLMNLKSADALERDVLSIRMKCLGQTHPDTPSSVTILARIPRFWHSSATLLANNGKAVKVATEGLQAEVPSFLKRQIRDLLGSKRRRRQVLSGICGKLKLFQPSDDIARALDEAQSEELSTNTIQWIEDVLSYRPSEPEVWPATEQPEIDAKDIAESESDSDQSDEEFREQSGDGTKQAKAFVTRSSSLVSYKNKIGATINPYPELDLSLSTNN</sequence>
<protein>
    <submittedName>
        <fullName evidence="2">Uncharacterized protein</fullName>
    </submittedName>
</protein>
<evidence type="ECO:0000313" key="3">
    <source>
        <dbReference type="Proteomes" id="UP001308179"/>
    </source>
</evidence>
<feature type="compositionally biased region" description="Acidic residues" evidence="1">
    <location>
        <begin position="165"/>
        <end position="177"/>
    </location>
</feature>
<dbReference type="EMBL" id="JAVRRR010000305">
    <property type="protein sequence ID" value="KAK5143525.1"/>
    <property type="molecule type" value="Genomic_DNA"/>
</dbReference>
<organism evidence="2 3">
    <name type="scientific">Rachicladosporium monterosium</name>
    <dbReference type="NCBI Taxonomy" id="1507873"/>
    <lineage>
        <taxon>Eukaryota</taxon>
        <taxon>Fungi</taxon>
        <taxon>Dikarya</taxon>
        <taxon>Ascomycota</taxon>
        <taxon>Pezizomycotina</taxon>
        <taxon>Dothideomycetes</taxon>
        <taxon>Dothideomycetidae</taxon>
        <taxon>Cladosporiales</taxon>
        <taxon>Cladosporiaceae</taxon>
        <taxon>Rachicladosporium</taxon>
    </lineage>
</organism>
<evidence type="ECO:0000256" key="1">
    <source>
        <dbReference type="SAM" id="MobiDB-lite"/>
    </source>
</evidence>
<name>A0ABR0L4T5_9PEZI</name>